<comment type="subcellular location">
    <subcellularLocation>
        <location evidence="1">Virion membrane</location>
    </subcellularLocation>
</comment>
<keyword evidence="10" id="KW-1160">Virus entry into host cell</keyword>
<dbReference type="EMBL" id="AY543581">
    <property type="protein sequence ID" value="AAT07385.1"/>
    <property type="molecule type" value="Genomic_DNA"/>
</dbReference>
<evidence type="ECO:0000313" key="12">
    <source>
        <dbReference type="EMBL" id="AAT07385.1"/>
    </source>
</evidence>
<reference evidence="12" key="1">
    <citation type="journal article" date="2004" name="J. Acquir. Immune Defic. Syndr. Hum. Retrovirol.">
        <title>Genetic Diversity of HIV Type 1 in Rural Eastern Cameroon.</title>
        <authorList>
            <person name="Ndembi N."/>
            <person name="Takehisa J."/>
            <person name="Zekeng L."/>
            <person name="Kobayashi E."/>
            <person name="Ngansop C."/>
            <person name="Songok E.M."/>
            <person name="Kageyama S."/>
            <person name="Takemura T."/>
            <person name="Ido E."/>
            <person name="Hayami M."/>
            <person name="Kaptue L."/>
            <person name="Ichimura H."/>
        </authorList>
    </citation>
    <scope>NUCLEOTIDE SEQUENCE</scope>
    <source>
        <strain evidence="12">01CM2274</strain>
    </source>
</reference>
<evidence type="ECO:0000256" key="7">
    <source>
        <dbReference type="ARBA" id="ARBA00023136"/>
    </source>
</evidence>
<evidence type="ECO:0000256" key="1">
    <source>
        <dbReference type="ARBA" id="ARBA00004182"/>
    </source>
</evidence>
<dbReference type="InterPro" id="IPR036377">
    <property type="entry name" value="Gp120_core_sf"/>
</dbReference>
<keyword evidence="4" id="KW-1162">Viral penetration into host cytoplasm</keyword>
<keyword evidence="2" id="KW-1168">Fusion of virus membrane with host membrane</keyword>
<dbReference type="GO" id="GO:0019062">
    <property type="term" value="P:virion attachment to host cell"/>
    <property type="evidence" value="ECO:0007669"/>
    <property type="project" value="UniProtKB-KW"/>
</dbReference>
<dbReference type="GO" id="GO:0055036">
    <property type="term" value="C:virion membrane"/>
    <property type="evidence" value="ECO:0007669"/>
    <property type="project" value="UniProtKB-SubCell"/>
</dbReference>
<feature type="domain" description="Human immunodeficiency virus 1 envelope glycoprotein Gp120" evidence="11">
    <location>
        <begin position="1"/>
        <end position="93"/>
    </location>
</feature>
<protein>
    <submittedName>
        <fullName evidence="12">Envelope glycoprotein</fullName>
    </submittedName>
</protein>
<keyword evidence="9" id="KW-0325">Glycoprotein</keyword>
<dbReference type="Gene3D" id="2.170.40.20">
    <property type="entry name" value="Human immunodeficiency virus 1, Gp160, envelope glycoprotein"/>
    <property type="match status" value="1"/>
</dbReference>
<feature type="non-terminal residue" evidence="12">
    <location>
        <position position="1"/>
    </location>
</feature>
<keyword evidence="6" id="KW-0946">Virion</keyword>
<evidence type="ECO:0000256" key="5">
    <source>
        <dbReference type="ARBA" id="ARBA00022804"/>
    </source>
</evidence>
<accession>Q698R8</accession>
<dbReference type="Pfam" id="PF00516">
    <property type="entry name" value="GP120"/>
    <property type="match status" value="1"/>
</dbReference>
<keyword evidence="8" id="KW-1015">Disulfide bond</keyword>
<evidence type="ECO:0000256" key="6">
    <source>
        <dbReference type="ARBA" id="ARBA00022844"/>
    </source>
</evidence>
<evidence type="ECO:0000256" key="10">
    <source>
        <dbReference type="ARBA" id="ARBA00023296"/>
    </source>
</evidence>
<evidence type="ECO:0000256" key="3">
    <source>
        <dbReference type="ARBA" id="ARBA00022581"/>
    </source>
</evidence>
<gene>
    <name evidence="12" type="primary">env</name>
</gene>
<organismHost>
    <name type="scientific">Homo sapiens</name>
    <name type="common">Human</name>
    <dbReference type="NCBI Taxonomy" id="9606"/>
</organismHost>
<dbReference type="InterPro" id="IPR000777">
    <property type="entry name" value="HIV1_Gp120"/>
</dbReference>
<organism evidence="12">
    <name type="scientific">Human immunodeficiency virus type 1</name>
    <name type="common">HIV-1</name>
    <dbReference type="NCBI Taxonomy" id="11676"/>
    <lineage>
        <taxon>Viruses</taxon>
        <taxon>Riboviria</taxon>
        <taxon>Pararnavirae</taxon>
        <taxon>Artverviricota</taxon>
        <taxon>Revtraviricetes</taxon>
        <taxon>Ortervirales</taxon>
        <taxon>Retroviridae</taxon>
        <taxon>Orthoretrovirinae</taxon>
        <taxon>Lentivirus</taxon>
        <taxon>Lentivirus humimdef1</taxon>
    </lineage>
</organism>
<keyword evidence="7" id="KW-0472">Membrane</keyword>
<dbReference type="GO" id="GO:0019031">
    <property type="term" value="C:viral envelope"/>
    <property type="evidence" value="ECO:0007669"/>
    <property type="project" value="UniProtKB-KW"/>
</dbReference>
<evidence type="ECO:0000256" key="2">
    <source>
        <dbReference type="ARBA" id="ARBA00022506"/>
    </source>
</evidence>
<sequence length="166" mass="18771">IKPVVSTQLLLNGSLAEEEVVIRSENITNNAKTIIVQLVQPVQIECIRPNNNTRVSVRIGPGQTFYATGAITGGFKPSICQVNGPAWWKAFKSKSKVRRALFEPHSTLYKLLRRGFRNHNTCFIVQESFSIAIHHNCLQKHKQRQHKYNSPMQNKANYKNVAESGT</sequence>
<evidence type="ECO:0000256" key="9">
    <source>
        <dbReference type="ARBA" id="ARBA00023180"/>
    </source>
</evidence>
<keyword evidence="12" id="KW-0261">Viral envelope protein</keyword>
<evidence type="ECO:0000256" key="4">
    <source>
        <dbReference type="ARBA" id="ARBA00022595"/>
    </source>
</evidence>
<evidence type="ECO:0000259" key="11">
    <source>
        <dbReference type="Pfam" id="PF00516"/>
    </source>
</evidence>
<dbReference type="SUPFAM" id="SSF56502">
    <property type="entry name" value="gp120 core"/>
    <property type="match status" value="1"/>
</dbReference>
<keyword evidence="5" id="KW-1161">Viral attachment to host cell</keyword>
<proteinExistence type="predicted"/>
<dbReference type="GO" id="GO:0046718">
    <property type="term" value="P:symbiont entry into host cell"/>
    <property type="evidence" value="ECO:0007669"/>
    <property type="project" value="UniProtKB-KW"/>
</dbReference>
<name>Q698R8_HV1</name>
<dbReference type="GO" id="GO:0039663">
    <property type="term" value="P:membrane fusion involved in viral entry into host cell"/>
    <property type="evidence" value="ECO:0007669"/>
    <property type="project" value="UniProtKB-KW"/>
</dbReference>
<evidence type="ECO:0000256" key="8">
    <source>
        <dbReference type="ARBA" id="ARBA00023157"/>
    </source>
</evidence>
<keyword evidence="3" id="KW-0945">Host-virus interaction</keyword>
<feature type="non-terminal residue" evidence="12">
    <location>
        <position position="166"/>
    </location>
</feature>